<dbReference type="AlphaFoldDB" id="A0A1D3TV44"/>
<dbReference type="Pfam" id="PF01554">
    <property type="entry name" value="MatE"/>
    <property type="match status" value="1"/>
</dbReference>
<dbReference type="GO" id="GO:0042910">
    <property type="term" value="F:xenobiotic transmembrane transporter activity"/>
    <property type="evidence" value="ECO:0007669"/>
    <property type="project" value="InterPro"/>
</dbReference>
<dbReference type="Proteomes" id="UP000199315">
    <property type="component" value="Unassembled WGS sequence"/>
</dbReference>
<dbReference type="InterPro" id="IPR002528">
    <property type="entry name" value="MATE_fam"/>
</dbReference>
<evidence type="ECO:0000256" key="6">
    <source>
        <dbReference type="ARBA" id="ARBA00023136"/>
    </source>
</evidence>
<feature type="transmembrane region" description="Helical" evidence="7">
    <location>
        <begin position="52"/>
        <end position="77"/>
    </location>
</feature>
<dbReference type="GO" id="GO:0015297">
    <property type="term" value="F:antiporter activity"/>
    <property type="evidence" value="ECO:0007669"/>
    <property type="project" value="InterPro"/>
</dbReference>
<comment type="subcellular location">
    <subcellularLocation>
        <location evidence="1">Cell membrane</location>
        <topology evidence="1">Multi-pass membrane protein</topology>
    </subcellularLocation>
</comment>
<evidence type="ECO:0000256" key="1">
    <source>
        <dbReference type="ARBA" id="ARBA00004651"/>
    </source>
</evidence>
<keyword evidence="9" id="KW-1185">Reference proteome</keyword>
<sequence length="121" mass="13427">MKTKDMTIGSPLQNIIAFSIPVLLGNLFQQFYNMADTMIVGRYLGEESLAAVGSTGSIVFFIIGFTSGLTQGFGVMISHAFGARNFERLKHLVAVSLFLTFVFSVWPRFRPWYFPDSSLSG</sequence>
<feature type="transmembrane region" description="Helical" evidence="7">
    <location>
        <begin position="12"/>
        <end position="32"/>
    </location>
</feature>
<evidence type="ECO:0000256" key="5">
    <source>
        <dbReference type="ARBA" id="ARBA00022989"/>
    </source>
</evidence>
<dbReference type="GO" id="GO:0005886">
    <property type="term" value="C:plasma membrane"/>
    <property type="evidence" value="ECO:0007669"/>
    <property type="project" value="UniProtKB-SubCell"/>
</dbReference>
<feature type="transmembrane region" description="Helical" evidence="7">
    <location>
        <begin position="89"/>
        <end position="109"/>
    </location>
</feature>
<dbReference type="EMBL" id="FMKA01000015">
    <property type="protein sequence ID" value="SCP98010.1"/>
    <property type="molecule type" value="Genomic_DNA"/>
</dbReference>
<keyword evidence="6 7" id="KW-0472">Membrane</keyword>
<gene>
    <name evidence="8" type="ORF">SAMN05421730_101583</name>
</gene>
<proteinExistence type="predicted"/>
<evidence type="ECO:0000256" key="2">
    <source>
        <dbReference type="ARBA" id="ARBA00022448"/>
    </source>
</evidence>
<evidence type="ECO:0000256" key="4">
    <source>
        <dbReference type="ARBA" id="ARBA00022692"/>
    </source>
</evidence>
<dbReference type="PANTHER" id="PTHR43549:SF3">
    <property type="entry name" value="MULTIDRUG RESISTANCE PROTEIN YPNP-RELATED"/>
    <property type="match status" value="1"/>
</dbReference>
<dbReference type="STRING" id="1619234.SAMN05421730_101583"/>
<evidence type="ECO:0000313" key="8">
    <source>
        <dbReference type="EMBL" id="SCP98010.1"/>
    </source>
</evidence>
<dbReference type="PANTHER" id="PTHR43549">
    <property type="entry name" value="MULTIDRUG RESISTANCE PROTEIN YPNP-RELATED"/>
    <property type="match status" value="1"/>
</dbReference>
<keyword evidence="5 7" id="KW-1133">Transmembrane helix</keyword>
<keyword evidence="2" id="KW-0813">Transport</keyword>
<dbReference type="InterPro" id="IPR052031">
    <property type="entry name" value="Membrane_Transporter-Flippase"/>
</dbReference>
<reference evidence="8 9" key="1">
    <citation type="submission" date="2016-09" db="EMBL/GenBank/DDBJ databases">
        <authorList>
            <person name="Capua I."/>
            <person name="De Benedictis P."/>
            <person name="Joannis T."/>
            <person name="Lombin L.H."/>
            <person name="Cattoli G."/>
        </authorList>
    </citation>
    <scope>NUCLEOTIDE SEQUENCE [LARGE SCALE GENOMIC DNA]</scope>
    <source>
        <strain evidence="8 9">GluBS11</strain>
    </source>
</reference>
<keyword evidence="4 7" id="KW-0812">Transmembrane</keyword>
<evidence type="ECO:0000256" key="3">
    <source>
        <dbReference type="ARBA" id="ARBA00022475"/>
    </source>
</evidence>
<evidence type="ECO:0000256" key="7">
    <source>
        <dbReference type="SAM" id="Phobius"/>
    </source>
</evidence>
<name>A0A1D3TV44_9FIRM</name>
<organism evidence="8 9">
    <name type="scientific">Anaerobium acetethylicum</name>
    <dbReference type="NCBI Taxonomy" id="1619234"/>
    <lineage>
        <taxon>Bacteria</taxon>
        <taxon>Bacillati</taxon>
        <taxon>Bacillota</taxon>
        <taxon>Clostridia</taxon>
        <taxon>Lachnospirales</taxon>
        <taxon>Lachnospiraceae</taxon>
        <taxon>Anaerobium</taxon>
    </lineage>
</organism>
<protein>
    <submittedName>
        <fullName evidence="8">MatE protein</fullName>
    </submittedName>
</protein>
<keyword evidence="3" id="KW-1003">Cell membrane</keyword>
<accession>A0A1D3TV44</accession>
<evidence type="ECO:0000313" key="9">
    <source>
        <dbReference type="Proteomes" id="UP000199315"/>
    </source>
</evidence>